<dbReference type="AlphaFoldDB" id="A0AAX6MMA3"/>
<sequence>MATQGKPRIILGLMVIGPEGSPGARITDLGDFKEALDIFQGRGYHELDTARLYIGGKQEAFTRQAGWKERGLSIGTKIWPLPLGSHKPDALTSTFNTCLKELGTDSVDILYLHAPDRSVPFADTLEAVDRLHKAGKFSRLGLSNYASFEVAEIVMTCKHNGWVRPTVYQAIYNCLFRTIEDELIPTCRRFGIAIDAYSPTGGGFLLGRITSKSDDPKEGRYAAGPFQHLTRGRYFRDGIIEGGQLIRKAAETRGLNPLEVAMRWLVHHSMLQVGEGHDGVVIGFSTLQQLKDNLEYLEKGPLDAELLLVLQQAWKVAKGDMETYWQLPMEYTYDTEEALFGSNNKRSLYT</sequence>
<evidence type="ECO:0000313" key="4">
    <source>
        <dbReference type="Proteomes" id="UP001369815"/>
    </source>
</evidence>
<dbReference type="PANTHER" id="PTHR43364">
    <property type="entry name" value="NADH-SPECIFIC METHYLGLYOXAL REDUCTASE-RELATED"/>
    <property type="match status" value="1"/>
</dbReference>
<comment type="caution">
    <text evidence="3">The sequence shown here is derived from an EMBL/GenBank/DDBJ whole genome shotgun (WGS) entry which is preliminary data.</text>
</comment>
<accession>A0AAX6MMA3</accession>
<dbReference type="SUPFAM" id="SSF51430">
    <property type="entry name" value="NAD(P)-linked oxidoreductase"/>
    <property type="match status" value="1"/>
</dbReference>
<dbReference type="InterPro" id="IPR050523">
    <property type="entry name" value="AKR_Detox_Biosynth"/>
</dbReference>
<dbReference type="CDD" id="cd19075">
    <property type="entry name" value="AKR_AKR7A1-5"/>
    <property type="match status" value="1"/>
</dbReference>
<evidence type="ECO:0000313" key="3">
    <source>
        <dbReference type="EMBL" id="KAK6953790.1"/>
    </source>
</evidence>
<protein>
    <recommendedName>
        <fullName evidence="2">NADP-dependent oxidoreductase domain-containing protein</fullName>
    </recommendedName>
</protein>
<gene>
    <name evidence="3" type="ORF">Daesc_003752</name>
</gene>
<organism evidence="3 4">
    <name type="scientific">Daldinia eschscholtzii</name>
    <dbReference type="NCBI Taxonomy" id="292717"/>
    <lineage>
        <taxon>Eukaryota</taxon>
        <taxon>Fungi</taxon>
        <taxon>Dikarya</taxon>
        <taxon>Ascomycota</taxon>
        <taxon>Pezizomycotina</taxon>
        <taxon>Sordariomycetes</taxon>
        <taxon>Xylariomycetidae</taxon>
        <taxon>Xylariales</taxon>
        <taxon>Hypoxylaceae</taxon>
        <taxon>Daldinia</taxon>
    </lineage>
</organism>
<dbReference type="Proteomes" id="UP001369815">
    <property type="component" value="Unassembled WGS sequence"/>
</dbReference>
<keyword evidence="4" id="KW-1185">Reference proteome</keyword>
<evidence type="ECO:0000259" key="2">
    <source>
        <dbReference type="Pfam" id="PF00248"/>
    </source>
</evidence>
<dbReference type="GO" id="GO:0016491">
    <property type="term" value="F:oxidoreductase activity"/>
    <property type="evidence" value="ECO:0007669"/>
    <property type="project" value="UniProtKB-KW"/>
</dbReference>
<dbReference type="Gene3D" id="3.20.20.100">
    <property type="entry name" value="NADP-dependent oxidoreductase domain"/>
    <property type="match status" value="1"/>
</dbReference>
<dbReference type="Pfam" id="PF00248">
    <property type="entry name" value="Aldo_ket_red"/>
    <property type="match status" value="1"/>
</dbReference>
<proteinExistence type="predicted"/>
<dbReference type="EMBL" id="JBANMG010000004">
    <property type="protein sequence ID" value="KAK6953790.1"/>
    <property type="molecule type" value="Genomic_DNA"/>
</dbReference>
<keyword evidence="1" id="KW-0560">Oxidoreductase</keyword>
<name>A0AAX6MMA3_9PEZI</name>
<dbReference type="PANTHER" id="PTHR43364:SF4">
    <property type="entry name" value="NAD(P)-LINKED OXIDOREDUCTASE SUPERFAMILY PROTEIN"/>
    <property type="match status" value="1"/>
</dbReference>
<reference evidence="3 4" key="1">
    <citation type="journal article" date="2024" name="Front Chem Biol">
        <title>Unveiling the potential of Daldinia eschscholtzii MFLUCC 19-0629 through bioactivity and bioinformatics studies for enhanced sustainable agriculture production.</title>
        <authorList>
            <person name="Brooks S."/>
            <person name="Weaver J.A."/>
            <person name="Klomchit A."/>
            <person name="Alharthi S.A."/>
            <person name="Onlamun T."/>
            <person name="Nurani R."/>
            <person name="Vong T.K."/>
            <person name="Alberti F."/>
            <person name="Greco C."/>
        </authorList>
    </citation>
    <scope>NUCLEOTIDE SEQUENCE [LARGE SCALE GENOMIC DNA]</scope>
    <source>
        <strain evidence="3">MFLUCC 19-0629</strain>
    </source>
</reference>
<dbReference type="InterPro" id="IPR023210">
    <property type="entry name" value="NADP_OxRdtase_dom"/>
</dbReference>
<evidence type="ECO:0000256" key="1">
    <source>
        <dbReference type="ARBA" id="ARBA00023002"/>
    </source>
</evidence>
<dbReference type="InterPro" id="IPR036812">
    <property type="entry name" value="NAD(P)_OxRdtase_dom_sf"/>
</dbReference>
<feature type="domain" description="NADP-dependent oxidoreductase" evidence="2">
    <location>
        <begin position="9"/>
        <end position="305"/>
    </location>
</feature>